<dbReference type="GO" id="GO:0016787">
    <property type="term" value="F:hydrolase activity"/>
    <property type="evidence" value="ECO:0007669"/>
    <property type="project" value="UniProtKB-KW"/>
</dbReference>
<dbReference type="InterPro" id="IPR000073">
    <property type="entry name" value="AB_hydrolase_1"/>
</dbReference>
<reference evidence="5" key="1">
    <citation type="journal article" date="2019" name="Int. J. Syst. Evol. Microbiol.">
        <title>The Global Catalogue of Microorganisms (GCM) 10K type strain sequencing project: providing services to taxonomists for standard genome sequencing and annotation.</title>
        <authorList>
            <consortium name="The Broad Institute Genomics Platform"/>
            <consortium name="The Broad Institute Genome Sequencing Center for Infectious Disease"/>
            <person name="Wu L."/>
            <person name="Ma J."/>
        </authorList>
    </citation>
    <scope>NUCLEOTIDE SEQUENCE [LARGE SCALE GENOMIC DNA]</scope>
    <source>
        <strain evidence="5">JCM 17917</strain>
    </source>
</reference>
<dbReference type="CDD" id="cd00838">
    <property type="entry name" value="MPP_superfamily"/>
    <property type="match status" value="1"/>
</dbReference>
<evidence type="ECO:0000313" key="5">
    <source>
        <dbReference type="Proteomes" id="UP001501844"/>
    </source>
</evidence>
<evidence type="ECO:0000256" key="2">
    <source>
        <dbReference type="ARBA" id="ARBA00022801"/>
    </source>
</evidence>
<protein>
    <submittedName>
        <fullName evidence="4">Alpha/beta hydrolase</fullName>
    </submittedName>
</protein>
<accession>A0ABP8FBK5</accession>
<dbReference type="InterPro" id="IPR029058">
    <property type="entry name" value="AB_hydrolase_fold"/>
</dbReference>
<sequence>MLDEKGFVKINGIDQWVTIKGDMSKPVILFLHGGPGSTFSPYSEALFKGWEKDYVLVHWDQRGAGKTYGKNAPAGAGLEYYKANPLTLDQLASDGIAVTEYALKRVNQKKAILFGTSWGSMLGVKIATTRPDLYKAYIGHSQIVDFAGNDKKAYQRVLELAQQAKDKASVETLTALGEPPYAAARKTGQFMRVIKKYERERSKPAPETWFHVSPEYASEADAQHREEGDDYSFLHFAGDQSMGITPMAASVNYLKDALTFKMPVYFIQGEEDIITSKQSTKEYFNKIKAPNKLYYLLGNTAHGFNEQVMETLAKVLKEITKVKK</sequence>
<proteinExistence type="inferred from homology"/>
<dbReference type="Gene3D" id="3.40.50.1820">
    <property type="entry name" value="alpha/beta hydrolase"/>
    <property type="match status" value="1"/>
</dbReference>
<comment type="caution">
    <text evidence="4">The sequence shown here is derived from an EMBL/GenBank/DDBJ whole genome shotgun (WGS) entry which is preliminary data.</text>
</comment>
<keyword evidence="2 4" id="KW-0378">Hydrolase</keyword>
<evidence type="ECO:0000313" key="4">
    <source>
        <dbReference type="EMBL" id="GAA4299267.1"/>
    </source>
</evidence>
<evidence type="ECO:0000259" key="3">
    <source>
        <dbReference type="Pfam" id="PF00561"/>
    </source>
</evidence>
<gene>
    <name evidence="4" type="ORF">GCM10023183_08270</name>
</gene>
<dbReference type="Proteomes" id="UP001501844">
    <property type="component" value="Unassembled WGS sequence"/>
</dbReference>
<dbReference type="SUPFAM" id="SSF53474">
    <property type="entry name" value="alpha/beta-Hydrolases"/>
    <property type="match status" value="1"/>
</dbReference>
<dbReference type="PRINTS" id="PR00793">
    <property type="entry name" value="PROAMNOPTASE"/>
</dbReference>
<dbReference type="Pfam" id="PF00561">
    <property type="entry name" value="Abhydrolase_1"/>
    <property type="match status" value="1"/>
</dbReference>
<name>A0ABP8FBK5_9BACT</name>
<dbReference type="PANTHER" id="PTHR43329">
    <property type="entry name" value="EPOXIDE HYDROLASE"/>
    <property type="match status" value="1"/>
</dbReference>
<feature type="domain" description="AB hydrolase-1" evidence="3">
    <location>
        <begin position="26"/>
        <end position="304"/>
    </location>
</feature>
<comment type="similarity">
    <text evidence="1">Belongs to the peptidase S33 family.</text>
</comment>
<keyword evidence="5" id="KW-1185">Reference proteome</keyword>
<dbReference type="EMBL" id="BAABGX010000001">
    <property type="protein sequence ID" value="GAA4299267.1"/>
    <property type="molecule type" value="Genomic_DNA"/>
</dbReference>
<dbReference type="InterPro" id="IPR002410">
    <property type="entry name" value="Peptidase_S33"/>
</dbReference>
<evidence type="ECO:0000256" key="1">
    <source>
        <dbReference type="ARBA" id="ARBA00010088"/>
    </source>
</evidence>
<organism evidence="4 5">
    <name type="scientific">Nibribacter koreensis</name>
    <dbReference type="NCBI Taxonomy" id="1084519"/>
    <lineage>
        <taxon>Bacteria</taxon>
        <taxon>Pseudomonadati</taxon>
        <taxon>Bacteroidota</taxon>
        <taxon>Cytophagia</taxon>
        <taxon>Cytophagales</taxon>
        <taxon>Hymenobacteraceae</taxon>
        <taxon>Nibribacter</taxon>
    </lineage>
</organism>